<feature type="domain" description="Methyltransferase type 11" evidence="1">
    <location>
        <begin position="6"/>
        <end position="91"/>
    </location>
</feature>
<keyword evidence="2" id="KW-0489">Methyltransferase</keyword>
<evidence type="ECO:0000313" key="2">
    <source>
        <dbReference type="EMBL" id="ABO08210.1"/>
    </source>
</evidence>
<dbReference type="InterPro" id="IPR029063">
    <property type="entry name" value="SAM-dependent_MTases_sf"/>
</dbReference>
<sequence>MSALGGEALRAICSPGGLRVCAVDIDPGAVIYLKKALREFVELGLLDVRLGAAEALPYGDKECDSAVSVAALHHFRDIYAALREMARVTRRVVVVYDWTPNASGVTNPHSAEELRRKMGADLAAAKSLGYAV</sequence>
<evidence type="ECO:0000313" key="3">
    <source>
        <dbReference type="Proteomes" id="UP000001431"/>
    </source>
</evidence>
<dbReference type="STRING" id="410359.Pcal_0784"/>
<accession>A3MU93</accession>
<organism evidence="2 3">
    <name type="scientific">Pyrobaculum calidifontis (strain DSM 21063 / JCM 11548 / VA1)</name>
    <dbReference type="NCBI Taxonomy" id="410359"/>
    <lineage>
        <taxon>Archaea</taxon>
        <taxon>Thermoproteota</taxon>
        <taxon>Thermoprotei</taxon>
        <taxon>Thermoproteales</taxon>
        <taxon>Thermoproteaceae</taxon>
        <taxon>Pyrobaculum</taxon>
    </lineage>
</organism>
<protein>
    <submittedName>
        <fullName evidence="2">Methyltransferase type 11</fullName>
    </submittedName>
</protein>
<dbReference type="InterPro" id="IPR013216">
    <property type="entry name" value="Methyltransf_11"/>
</dbReference>
<keyword evidence="3" id="KW-1185">Reference proteome</keyword>
<reference evidence="2" key="1">
    <citation type="submission" date="2007-02" db="EMBL/GenBank/DDBJ databases">
        <title>Complete sequence of Pyrobaculum calidifontis JCM 11548.</title>
        <authorList>
            <consortium name="US DOE Joint Genome Institute"/>
            <person name="Copeland A."/>
            <person name="Lucas S."/>
            <person name="Lapidus A."/>
            <person name="Barry K."/>
            <person name="Glavina del Rio T."/>
            <person name="Dalin E."/>
            <person name="Tice H."/>
            <person name="Pitluck S."/>
            <person name="Chain P."/>
            <person name="Malfatti S."/>
            <person name="Shin M."/>
            <person name="Vergez L."/>
            <person name="Schmutz J."/>
            <person name="Larimer F."/>
            <person name="Land M."/>
            <person name="Hauser L."/>
            <person name="Kyrpides N."/>
            <person name="Mikhailova N."/>
            <person name="Cozen A.E."/>
            <person name="Fitz-Gibbon S.T."/>
            <person name="House C.H."/>
            <person name="Saltikov C."/>
            <person name="Lowe T.M."/>
            <person name="Richardson P."/>
        </authorList>
    </citation>
    <scope>NUCLEOTIDE SEQUENCE [LARGE SCALE GENOMIC DNA]</scope>
    <source>
        <strain evidence="2">JCM 11548</strain>
    </source>
</reference>
<dbReference type="Proteomes" id="UP000001431">
    <property type="component" value="Chromosome"/>
</dbReference>
<dbReference type="Pfam" id="PF08241">
    <property type="entry name" value="Methyltransf_11"/>
    <property type="match status" value="1"/>
</dbReference>
<dbReference type="Gene3D" id="3.40.50.150">
    <property type="entry name" value="Vaccinia Virus protein VP39"/>
    <property type="match status" value="1"/>
</dbReference>
<dbReference type="AlphaFoldDB" id="A3MU93"/>
<gene>
    <name evidence="2" type="ordered locus">Pcal_0784</name>
</gene>
<keyword evidence="2" id="KW-0808">Transferase</keyword>
<name>A3MU93_PYRCJ</name>
<dbReference type="EMBL" id="CP000561">
    <property type="protein sequence ID" value="ABO08210.1"/>
    <property type="molecule type" value="Genomic_DNA"/>
</dbReference>
<dbReference type="SUPFAM" id="SSF53335">
    <property type="entry name" value="S-adenosyl-L-methionine-dependent methyltransferases"/>
    <property type="match status" value="1"/>
</dbReference>
<dbReference type="eggNOG" id="arCOG05319">
    <property type="taxonomic scope" value="Archaea"/>
</dbReference>
<proteinExistence type="predicted"/>
<dbReference type="GO" id="GO:0032259">
    <property type="term" value="P:methylation"/>
    <property type="evidence" value="ECO:0007669"/>
    <property type="project" value="UniProtKB-KW"/>
</dbReference>
<dbReference type="HOGENOM" id="CLU_136007_0_0_2"/>
<dbReference type="KEGG" id="pcl:Pcal_0784"/>
<dbReference type="GO" id="GO:0008757">
    <property type="term" value="F:S-adenosylmethionine-dependent methyltransferase activity"/>
    <property type="evidence" value="ECO:0007669"/>
    <property type="project" value="InterPro"/>
</dbReference>
<evidence type="ECO:0000259" key="1">
    <source>
        <dbReference type="Pfam" id="PF08241"/>
    </source>
</evidence>